<feature type="region of interest" description="Disordered" evidence="1">
    <location>
        <begin position="345"/>
        <end position="371"/>
    </location>
</feature>
<dbReference type="AlphaFoldDB" id="A0AAE0D2A9"/>
<dbReference type="EMBL" id="VYYT01000445">
    <property type="protein sequence ID" value="KAK2735119.1"/>
    <property type="molecule type" value="Genomic_DNA"/>
</dbReference>
<organism evidence="3 4">
    <name type="scientific">Colletotrichum kahawae</name>
    <name type="common">Coffee berry disease fungus</name>
    <dbReference type="NCBI Taxonomy" id="34407"/>
    <lineage>
        <taxon>Eukaryota</taxon>
        <taxon>Fungi</taxon>
        <taxon>Dikarya</taxon>
        <taxon>Ascomycota</taxon>
        <taxon>Pezizomycotina</taxon>
        <taxon>Sordariomycetes</taxon>
        <taxon>Hypocreomycetidae</taxon>
        <taxon>Glomerellales</taxon>
        <taxon>Glomerellaceae</taxon>
        <taxon>Colletotrichum</taxon>
        <taxon>Colletotrichum gloeosporioides species complex</taxon>
    </lineage>
</organism>
<feature type="chain" id="PRO_5042135876" evidence="2">
    <location>
        <begin position="21"/>
        <end position="735"/>
    </location>
</feature>
<keyword evidence="4" id="KW-1185">Reference proteome</keyword>
<dbReference type="Proteomes" id="UP001281614">
    <property type="component" value="Unassembled WGS sequence"/>
</dbReference>
<feature type="compositionally biased region" description="Acidic residues" evidence="1">
    <location>
        <begin position="256"/>
        <end position="266"/>
    </location>
</feature>
<feature type="signal peptide" evidence="2">
    <location>
        <begin position="1"/>
        <end position="20"/>
    </location>
</feature>
<name>A0AAE0D2A9_COLKA</name>
<comment type="caution">
    <text evidence="3">The sequence shown here is derived from an EMBL/GenBank/DDBJ whole genome shotgun (WGS) entry which is preliminary data.</text>
</comment>
<proteinExistence type="predicted"/>
<protein>
    <submittedName>
        <fullName evidence="3">Uncharacterized protein</fullName>
    </submittedName>
</protein>
<keyword evidence="2" id="KW-0732">Signal</keyword>
<sequence length="735" mass="78572">MKGIVNLLAGYGLWIQATTAVQLARQPAVTVTNDAKLAARQTASPSNNLVNIAAIVPTESGQIGINPPGPEPTVSISCCERGNLESYSTSVARELTLFCVHQGPLTSRLTRAISPKKEWIGVDPNYIAVTVVTTTKKGGETAVATITKGVSAAKNGAGGLSILLSPAVKSKLEAIAKQVNPCAGKRRRQNRKRQGGPSCGLADFVQRVGADAELQGSFAEPLTDQVWDQVDEGYESDDPMQDGGWEGDGGDHPAGEDEGYFSDDGEGFFEGAEEGEVETLVFSSEEEAVAIGEALSGADAAANVAIWGGSTVTAGSFLAWIWAQASAGNGISNAQEIPAESIHKVTKTKTSSTTTTTSSASCPTGNPPSCDGCQPTSVEVKEAKATGVVNWVCSEGNTKGCTCDPKVEDAITIFEVNYYQAILEAFDDLSKSPEQPRIECPGRPSDVPSEFFVNKTSSSFCEEVMKDLGKEVTDAAVAYDINGNRIPILKLAKVAGEAGESNRSLFARSPPESSDNYLDYRFYMSYKPGSRDCVVPKEDLCRNAYTELVKSNCGTNHGSAGDRMFYDASVDVGCGKFTWKVEKPEEAPPAPTLGERVCHDKHSQYDVHDGQQDGWSSNGCRWFAAGKTMKAGDKEVYWHPIGPGADYHQNYKISWIDGCETSVAEQNLDSPIEGDTGVTCASLMRANYKSCKSHYNHRVSFATRTDQCRLSGNNGGAGGYRDAGCLRYDFYVTVQ</sequence>
<accession>A0AAE0D2A9</accession>
<evidence type="ECO:0000313" key="3">
    <source>
        <dbReference type="EMBL" id="KAK2735119.1"/>
    </source>
</evidence>
<gene>
    <name evidence="3" type="ORF">CKAH01_07903</name>
</gene>
<feature type="compositionally biased region" description="Low complexity" evidence="1">
    <location>
        <begin position="348"/>
        <end position="359"/>
    </location>
</feature>
<evidence type="ECO:0000256" key="2">
    <source>
        <dbReference type="SAM" id="SignalP"/>
    </source>
</evidence>
<feature type="region of interest" description="Disordered" evidence="1">
    <location>
        <begin position="233"/>
        <end position="266"/>
    </location>
</feature>
<evidence type="ECO:0000313" key="4">
    <source>
        <dbReference type="Proteomes" id="UP001281614"/>
    </source>
</evidence>
<reference evidence="3" key="1">
    <citation type="submission" date="2023-02" db="EMBL/GenBank/DDBJ databases">
        <title>Colletotrichum kahawae CIFC_Que2 genome sequencing and assembly.</title>
        <authorList>
            <person name="Baroncelli R."/>
        </authorList>
    </citation>
    <scope>NUCLEOTIDE SEQUENCE</scope>
    <source>
        <strain evidence="3">CIFC_Que2</strain>
    </source>
</reference>
<evidence type="ECO:0000256" key="1">
    <source>
        <dbReference type="SAM" id="MobiDB-lite"/>
    </source>
</evidence>